<feature type="transmembrane region" description="Helical" evidence="1">
    <location>
        <begin position="49"/>
        <end position="67"/>
    </location>
</feature>
<dbReference type="Proteomes" id="UP000318384">
    <property type="component" value="Chromosome"/>
</dbReference>
<keyword evidence="3" id="KW-1185">Reference proteome</keyword>
<dbReference type="EMBL" id="CP037422">
    <property type="protein sequence ID" value="QDU12185.1"/>
    <property type="molecule type" value="Genomic_DNA"/>
</dbReference>
<dbReference type="OrthoDB" id="287444at2"/>
<organism evidence="2 3">
    <name type="scientific">Gimesia aquarii</name>
    <dbReference type="NCBI Taxonomy" id="2527964"/>
    <lineage>
        <taxon>Bacteria</taxon>
        <taxon>Pseudomonadati</taxon>
        <taxon>Planctomycetota</taxon>
        <taxon>Planctomycetia</taxon>
        <taxon>Planctomycetales</taxon>
        <taxon>Planctomycetaceae</taxon>
        <taxon>Gimesia</taxon>
    </lineage>
</organism>
<dbReference type="RefSeq" id="WP_145180191.1">
    <property type="nucleotide sequence ID" value="NZ_CP037422.1"/>
</dbReference>
<keyword evidence="1" id="KW-1133">Transmembrane helix</keyword>
<keyword evidence="1" id="KW-0812">Transmembrane</keyword>
<sequence>MMNNYQINSKQHWVFLMVFGFCALLGFSGVLVAEIFMPDNPGGNLGRLAMYRYMGTTSIAWALIALWSGYKLRVSHLTNDK</sequence>
<gene>
    <name evidence="2" type="ORF">V202x_56100</name>
</gene>
<keyword evidence="1" id="KW-0472">Membrane</keyword>
<proteinExistence type="predicted"/>
<evidence type="ECO:0000313" key="2">
    <source>
        <dbReference type="EMBL" id="QDU12185.1"/>
    </source>
</evidence>
<accession>A0A517X3W2</accession>
<name>A0A517X3W2_9PLAN</name>
<dbReference type="AlphaFoldDB" id="A0A517X3W2"/>
<evidence type="ECO:0000313" key="3">
    <source>
        <dbReference type="Proteomes" id="UP000318384"/>
    </source>
</evidence>
<evidence type="ECO:0000256" key="1">
    <source>
        <dbReference type="SAM" id="Phobius"/>
    </source>
</evidence>
<feature type="transmembrane region" description="Helical" evidence="1">
    <location>
        <begin position="12"/>
        <end position="37"/>
    </location>
</feature>
<reference evidence="2 3" key="1">
    <citation type="submission" date="2019-03" db="EMBL/GenBank/DDBJ databases">
        <title>Deep-cultivation of Planctomycetes and their phenomic and genomic characterization uncovers novel biology.</title>
        <authorList>
            <person name="Wiegand S."/>
            <person name="Jogler M."/>
            <person name="Boedeker C."/>
            <person name="Pinto D."/>
            <person name="Vollmers J."/>
            <person name="Rivas-Marin E."/>
            <person name="Kohn T."/>
            <person name="Peeters S.H."/>
            <person name="Heuer A."/>
            <person name="Rast P."/>
            <person name="Oberbeckmann S."/>
            <person name="Bunk B."/>
            <person name="Jeske O."/>
            <person name="Meyerdierks A."/>
            <person name="Storesund J.E."/>
            <person name="Kallscheuer N."/>
            <person name="Luecker S."/>
            <person name="Lage O.M."/>
            <person name="Pohl T."/>
            <person name="Merkel B.J."/>
            <person name="Hornburger P."/>
            <person name="Mueller R.-W."/>
            <person name="Bruemmer F."/>
            <person name="Labrenz M."/>
            <person name="Spormann A.M."/>
            <person name="Op den Camp H."/>
            <person name="Overmann J."/>
            <person name="Amann R."/>
            <person name="Jetten M.S.M."/>
            <person name="Mascher T."/>
            <person name="Medema M.H."/>
            <person name="Devos D.P."/>
            <person name="Kaster A.-K."/>
            <person name="Ovreas L."/>
            <person name="Rohde M."/>
            <person name="Galperin M.Y."/>
            <person name="Jogler C."/>
        </authorList>
    </citation>
    <scope>NUCLEOTIDE SEQUENCE [LARGE SCALE GENOMIC DNA]</scope>
    <source>
        <strain evidence="2 3">V202</strain>
    </source>
</reference>
<protein>
    <submittedName>
        <fullName evidence="2">Uncharacterized protein</fullName>
    </submittedName>
</protein>